<name>A0A5C2S7K9_9APHY</name>
<dbReference type="Pfam" id="PF13450">
    <property type="entry name" value="NAD_binding_8"/>
    <property type="match status" value="1"/>
</dbReference>
<accession>A0A5C2S7K9</accession>
<dbReference type="OrthoDB" id="74360at2759"/>
<evidence type="ECO:0000256" key="1">
    <source>
        <dbReference type="ARBA" id="ARBA00010139"/>
    </source>
</evidence>
<dbReference type="PANTHER" id="PTHR42877">
    <property type="entry name" value="L-ORNITHINE N(5)-MONOOXYGENASE-RELATED"/>
    <property type="match status" value="1"/>
</dbReference>
<dbReference type="Gene3D" id="3.50.50.60">
    <property type="entry name" value="FAD/NAD(P)-binding domain"/>
    <property type="match status" value="2"/>
</dbReference>
<evidence type="ECO:0000313" key="2">
    <source>
        <dbReference type="EMBL" id="RPD59865.1"/>
    </source>
</evidence>
<dbReference type="PANTHER" id="PTHR42877:SF7">
    <property type="entry name" value="FLAVIN-BINDING MONOOXYGENASE-RELATED"/>
    <property type="match status" value="1"/>
</dbReference>
<dbReference type="EMBL" id="ML122268">
    <property type="protein sequence ID" value="RPD59865.1"/>
    <property type="molecule type" value="Genomic_DNA"/>
</dbReference>
<gene>
    <name evidence="2" type="ORF">L227DRAFT_611691</name>
</gene>
<dbReference type="InterPro" id="IPR036188">
    <property type="entry name" value="FAD/NAD-bd_sf"/>
</dbReference>
<keyword evidence="3" id="KW-1185">Reference proteome</keyword>
<organism evidence="2 3">
    <name type="scientific">Lentinus tigrinus ALCF2SS1-6</name>
    <dbReference type="NCBI Taxonomy" id="1328759"/>
    <lineage>
        <taxon>Eukaryota</taxon>
        <taxon>Fungi</taxon>
        <taxon>Dikarya</taxon>
        <taxon>Basidiomycota</taxon>
        <taxon>Agaricomycotina</taxon>
        <taxon>Agaricomycetes</taxon>
        <taxon>Polyporales</taxon>
        <taxon>Polyporaceae</taxon>
        <taxon>Lentinus</taxon>
    </lineage>
</organism>
<dbReference type="InterPro" id="IPR051209">
    <property type="entry name" value="FAD-bind_Monooxygenase_sf"/>
</dbReference>
<dbReference type="STRING" id="1328759.A0A5C2S7K9"/>
<sequence length="589" mass="67260">MGGNQSRPRPAEPTPPEDIPAKIKLGDFAVDEYRPIKVIVIGAGFSGILAGIRFPQKILNVELAIYEKSAGIGGTWYNNRYPGVACDVPAHCYQFSFEDKRDWSSFYAPGHEIQQHLQDVVEKYRLMRYIKLRHEVVHAQYDEAACKWLVRIRRPKEDSESEVEEFEDVADVLVTAFGAISRWNWPDIPGRKDFKGELYHTAQFDPKGGSWEQISETWKSKRVGVIGSGSSAIQTVAAVHPKVSKLVNYVRGQTWIAVPFASDTVSELLGRQTVAEENELVLTPEEIERFKTDPEYFWRFRRTMDNLMNAFDELLYHTRKQVIDRVAEPPKPWIAEKLIPVFPVSCRRLTPGPGYLKALCADNTDFVTSPIKQFTKSGIETEDGQHQELDIILCATGYDTSWQLPFTIIGRNSVDLNEKWKQYPSSYLSMCVDEFPNMFMALGPNSIIGAGLLMPILEASVGYAVQAAVKMQRERLKSMEVKADAVRDFDQYIESYFPQTVYSDKCRSWYKCGKEEGRVVGLWPGSSLHAVRALQHPRWEDFEYSRLDHVPNRLYWLGDGQTYNEKTLTGDRAWYLSEDIIDRPPVPGE</sequence>
<dbReference type="AlphaFoldDB" id="A0A5C2S7K9"/>
<proteinExistence type="inferred from homology"/>
<protein>
    <submittedName>
        <fullName evidence="2">FAD/NAD(P)-binding domain-containing protein</fullName>
    </submittedName>
</protein>
<reference evidence="2" key="1">
    <citation type="journal article" date="2018" name="Genome Biol. Evol.">
        <title>Genomics and development of Lentinus tigrinus, a white-rot wood-decaying mushroom with dimorphic fruiting bodies.</title>
        <authorList>
            <person name="Wu B."/>
            <person name="Xu Z."/>
            <person name="Knudson A."/>
            <person name="Carlson A."/>
            <person name="Chen N."/>
            <person name="Kovaka S."/>
            <person name="LaButti K."/>
            <person name="Lipzen A."/>
            <person name="Pennachio C."/>
            <person name="Riley R."/>
            <person name="Schakwitz W."/>
            <person name="Umezawa K."/>
            <person name="Ohm R.A."/>
            <person name="Grigoriev I.V."/>
            <person name="Nagy L.G."/>
            <person name="Gibbons J."/>
            <person name="Hibbett D."/>
        </authorList>
    </citation>
    <scope>NUCLEOTIDE SEQUENCE [LARGE SCALE GENOMIC DNA]</scope>
    <source>
        <strain evidence="2">ALCF2SS1-6</strain>
    </source>
</reference>
<comment type="similarity">
    <text evidence="1">Belongs to the FAD-binding monooxygenase family.</text>
</comment>
<evidence type="ECO:0000313" key="3">
    <source>
        <dbReference type="Proteomes" id="UP000313359"/>
    </source>
</evidence>
<dbReference type="Proteomes" id="UP000313359">
    <property type="component" value="Unassembled WGS sequence"/>
</dbReference>
<dbReference type="SUPFAM" id="SSF51905">
    <property type="entry name" value="FAD/NAD(P)-binding domain"/>
    <property type="match status" value="1"/>
</dbReference>